<name>A0AAE1P6C4_9EUCA</name>
<protein>
    <submittedName>
        <fullName evidence="1">Uncharacterized protein</fullName>
    </submittedName>
</protein>
<evidence type="ECO:0000313" key="1">
    <source>
        <dbReference type="EMBL" id="KAK4301537.1"/>
    </source>
</evidence>
<keyword evidence="2" id="KW-1185">Reference proteome</keyword>
<dbReference type="AlphaFoldDB" id="A0AAE1P6C4"/>
<dbReference type="Proteomes" id="UP001292094">
    <property type="component" value="Unassembled WGS sequence"/>
</dbReference>
<gene>
    <name evidence="1" type="ORF">Pmani_026315</name>
</gene>
<proteinExistence type="predicted"/>
<evidence type="ECO:0000313" key="2">
    <source>
        <dbReference type="Proteomes" id="UP001292094"/>
    </source>
</evidence>
<accession>A0AAE1P6C4</accession>
<dbReference type="EMBL" id="JAWZYT010002861">
    <property type="protein sequence ID" value="KAK4301537.1"/>
    <property type="molecule type" value="Genomic_DNA"/>
</dbReference>
<comment type="caution">
    <text evidence="1">The sequence shown here is derived from an EMBL/GenBank/DDBJ whole genome shotgun (WGS) entry which is preliminary data.</text>
</comment>
<sequence>MTSEVGTPNSSIGTVGALVDLGAPRDALRGGSTSASPRLTSAMPCLLGRPYLLILINIKDIPMSKHIFSAIYEFNS</sequence>
<reference evidence="1" key="1">
    <citation type="submission" date="2023-11" db="EMBL/GenBank/DDBJ databases">
        <title>Genome assemblies of two species of porcelain crab, Petrolisthes cinctipes and Petrolisthes manimaculis (Anomura: Porcellanidae).</title>
        <authorList>
            <person name="Angst P."/>
        </authorList>
    </citation>
    <scope>NUCLEOTIDE SEQUENCE</scope>
    <source>
        <strain evidence="1">PB745_02</strain>
        <tissue evidence="1">Gill</tissue>
    </source>
</reference>
<organism evidence="1 2">
    <name type="scientific">Petrolisthes manimaculis</name>
    <dbReference type="NCBI Taxonomy" id="1843537"/>
    <lineage>
        <taxon>Eukaryota</taxon>
        <taxon>Metazoa</taxon>
        <taxon>Ecdysozoa</taxon>
        <taxon>Arthropoda</taxon>
        <taxon>Crustacea</taxon>
        <taxon>Multicrustacea</taxon>
        <taxon>Malacostraca</taxon>
        <taxon>Eumalacostraca</taxon>
        <taxon>Eucarida</taxon>
        <taxon>Decapoda</taxon>
        <taxon>Pleocyemata</taxon>
        <taxon>Anomura</taxon>
        <taxon>Galatheoidea</taxon>
        <taxon>Porcellanidae</taxon>
        <taxon>Petrolisthes</taxon>
    </lineage>
</organism>